<evidence type="ECO:0008006" key="3">
    <source>
        <dbReference type="Google" id="ProtNLM"/>
    </source>
</evidence>
<dbReference type="Proteomes" id="UP000095485">
    <property type="component" value="Unassembled WGS sequence"/>
</dbReference>
<evidence type="ECO:0000313" key="1">
    <source>
        <dbReference type="EMBL" id="CUP42480.1"/>
    </source>
</evidence>
<dbReference type="RefSeq" id="WP_021860387.1">
    <property type="nucleotide sequence ID" value="NZ_CZAY01000007.1"/>
</dbReference>
<organism evidence="1 2">
    <name type="scientific">Dorea longicatena</name>
    <dbReference type="NCBI Taxonomy" id="88431"/>
    <lineage>
        <taxon>Bacteria</taxon>
        <taxon>Bacillati</taxon>
        <taxon>Bacillota</taxon>
        <taxon>Clostridia</taxon>
        <taxon>Lachnospirales</taxon>
        <taxon>Lachnospiraceae</taxon>
        <taxon>Dorea</taxon>
    </lineage>
</organism>
<dbReference type="Gene3D" id="1.25.40.10">
    <property type="entry name" value="Tetratricopeptide repeat domain"/>
    <property type="match status" value="1"/>
</dbReference>
<dbReference type="InterPro" id="IPR011990">
    <property type="entry name" value="TPR-like_helical_dom_sf"/>
</dbReference>
<dbReference type="OrthoDB" id="2085544at2"/>
<evidence type="ECO:0000313" key="2">
    <source>
        <dbReference type="Proteomes" id="UP000095485"/>
    </source>
</evidence>
<accession>A0A174N7Z4</accession>
<dbReference type="GeneID" id="96228403"/>
<name>A0A174N7Z4_9FIRM</name>
<protein>
    <recommendedName>
        <fullName evidence="3">SEC-C domain-containing protein</fullName>
    </recommendedName>
</protein>
<dbReference type="EMBL" id="CZAY01000007">
    <property type="protein sequence ID" value="CUP42480.1"/>
    <property type="molecule type" value="Genomic_DNA"/>
</dbReference>
<dbReference type="AlphaFoldDB" id="A0A174N7Z4"/>
<reference evidence="1 2" key="1">
    <citation type="submission" date="2015-09" db="EMBL/GenBank/DDBJ databases">
        <authorList>
            <consortium name="Pathogen Informatics"/>
        </authorList>
    </citation>
    <scope>NUCLEOTIDE SEQUENCE [LARGE SCALE GENOMIC DNA]</scope>
    <source>
        <strain evidence="1 2">2789STDY5834914</strain>
    </source>
</reference>
<sequence length="439" mass="51293">MLDDEKCLCGSGRLYSMCCKPFSGQGIENYKKEIDSKNYIKAYYVAVAMLSDYLEDVRKHTNRILKDNPVIGRFVLHKDVNALSELADRIFHCIPKGNTDNWGERFEFIKGLVDAEDWKNECEYYQLLYYELNNDKGKFSEQIEAIVKNTKVDVHTDQRMLELLRSVILPSGQLTELLKLDDILIEKTDSSLMKLKYKFDKAIQLALVSDNTSAKKIADEVMAELEKEDLYTEDEVYSQDVIAMMYEMYHNFDPDVKWLEKALHVREKMNIKKFTEAGKVKYYSDIAYTYWKMGNYEVAEQDFCTSLEYAKTAFAQIYLLDCLVEQKKIKNLKEYLESVEFEDMGADSIDFLIIVGNAAIQLKDNDSIELIKRYIEETNIEVPYYKFYLKELELELEKKSGKIMRLLNKLSPLKKYLILQPQLNGIGINVEKILEDLKK</sequence>
<gene>
    <name evidence="1" type="ORF">ERS852526_01111</name>
</gene>
<proteinExistence type="predicted"/>